<accession>A0A0S4LP51</accession>
<sequence length="119" mass="13270">MLGNMKHIQLLALVIAVSTAMADDPVATLRNELVGLNVAAPEADAERDIAQDQIACFSINGFAKYFPGVPEKDRKYCEAREKNFRGTSDVVLTKEHEDLTSQAIKYAGRYNAYGLRHRR</sequence>
<organism evidence="2 3">
    <name type="scientific">Candidatus Nitrospira nitrosa</name>
    <dbReference type="NCBI Taxonomy" id="1742972"/>
    <lineage>
        <taxon>Bacteria</taxon>
        <taxon>Pseudomonadati</taxon>
        <taxon>Nitrospirota</taxon>
        <taxon>Nitrospiria</taxon>
        <taxon>Nitrospirales</taxon>
        <taxon>Nitrospiraceae</taxon>
        <taxon>Nitrospira</taxon>
    </lineage>
</organism>
<name>A0A0S4LP51_9BACT</name>
<feature type="chain" id="PRO_5006624189" evidence="1">
    <location>
        <begin position="23"/>
        <end position="119"/>
    </location>
</feature>
<dbReference type="Proteomes" id="UP000199032">
    <property type="component" value="Unassembled WGS sequence"/>
</dbReference>
<dbReference type="STRING" id="1742972.COMA1_60019"/>
<evidence type="ECO:0000313" key="2">
    <source>
        <dbReference type="EMBL" id="CUS38686.1"/>
    </source>
</evidence>
<reference evidence="2 3" key="1">
    <citation type="submission" date="2015-10" db="EMBL/GenBank/DDBJ databases">
        <authorList>
            <person name="Gilbert D.G."/>
        </authorList>
    </citation>
    <scope>NUCLEOTIDE SEQUENCE [LARGE SCALE GENOMIC DNA]</scope>
    <source>
        <strain evidence="2">COMA1</strain>
    </source>
</reference>
<keyword evidence="1" id="KW-0732">Signal</keyword>
<protein>
    <submittedName>
        <fullName evidence="2">Uncharacterized protein</fullName>
    </submittedName>
</protein>
<proteinExistence type="predicted"/>
<feature type="signal peptide" evidence="1">
    <location>
        <begin position="1"/>
        <end position="22"/>
    </location>
</feature>
<keyword evidence="3" id="KW-1185">Reference proteome</keyword>
<evidence type="ECO:0000256" key="1">
    <source>
        <dbReference type="SAM" id="SignalP"/>
    </source>
</evidence>
<dbReference type="AlphaFoldDB" id="A0A0S4LP51"/>
<gene>
    <name evidence="2" type="ORF">COMA1_60019</name>
</gene>
<evidence type="ECO:0000313" key="3">
    <source>
        <dbReference type="Proteomes" id="UP000199032"/>
    </source>
</evidence>
<dbReference type="EMBL" id="CZQA01000012">
    <property type="protein sequence ID" value="CUS38686.1"/>
    <property type="molecule type" value="Genomic_DNA"/>
</dbReference>